<organism evidence="1 2">
    <name type="scientific">Opisthorchis viverrini</name>
    <name type="common">Southeast Asian liver fluke</name>
    <dbReference type="NCBI Taxonomy" id="6198"/>
    <lineage>
        <taxon>Eukaryota</taxon>
        <taxon>Metazoa</taxon>
        <taxon>Spiralia</taxon>
        <taxon>Lophotrochozoa</taxon>
        <taxon>Platyhelminthes</taxon>
        <taxon>Trematoda</taxon>
        <taxon>Digenea</taxon>
        <taxon>Opisthorchiida</taxon>
        <taxon>Opisthorchiata</taxon>
        <taxon>Opisthorchiidae</taxon>
        <taxon>Opisthorchis</taxon>
    </lineage>
</organism>
<name>A0A074Z9H1_OPIVI</name>
<evidence type="ECO:0000313" key="1">
    <source>
        <dbReference type="EMBL" id="KER23881.1"/>
    </source>
</evidence>
<dbReference type="CTD" id="20322523"/>
<proteinExistence type="predicted"/>
<evidence type="ECO:0000313" key="2">
    <source>
        <dbReference type="Proteomes" id="UP000054324"/>
    </source>
</evidence>
<dbReference type="KEGG" id="ovi:T265_08344"/>
<protein>
    <submittedName>
        <fullName evidence="1">Uncharacterized protein</fullName>
    </submittedName>
</protein>
<dbReference type="RefSeq" id="XP_009172376.1">
    <property type="nucleotide sequence ID" value="XM_009174112.1"/>
</dbReference>
<dbReference type="AlphaFoldDB" id="A0A074Z9H1"/>
<dbReference type="Proteomes" id="UP000054324">
    <property type="component" value="Unassembled WGS sequence"/>
</dbReference>
<reference evidence="1 2" key="1">
    <citation type="submission" date="2013-11" db="EMBL/GenBank/DDBJ databases">
        <title>Opisthorchis viverrini - life in the bile duct.</title>
        <authorList>
            <person name="Young N.D."/>
            <person name="Nagarajan N."/>
            <person name="Lin S.J."/>
            <person name="Korhonen P.K."/>
            <person name="Jex A.R."/>
            <person name="Hall R.S."/>
            <person name="Safavi-Hemami H."/>
            <person name="Kaewkong W."/>
            <person name="Bertrand D."/>
            <person name="Gao S."/>
            <person name="Seet Q."/>
            <person name="Wongkham S."/>
            <person name="Teh B.T."/>
            <person name="Wongkham C."/>
            <person name="Intapan P.M."/>
            <person name="Maleewong W."/>
            <person name="Yang X."/>
            <person name="Hu M."/>
            <person name="Wang Z."/>
            <person name="Hofmann A."/>
            <person name="Sternberg P.W."/>
            <person name="Tan P."/>
            <person name="Wang J."/>
            <person name="Gasser R.B."/>
        </authorList>
    </citation>
    <scope>NUCLEOTIDE SEQUENCE [LARGE SCALE GENOMIC DNA]</scope>
</reference>
<accession>A0A074Z9H1</accession>
<gene>
    <name evidence="1" type="ORF">T265_08344</name>
</gene>
<dbReference type="EMBL" id="KL596831">
    <property type="protein sequence ID" value="KER23881.1"/>
    <property type="molecule type" value="Genomic_DNA"/>
</dbReference>
<keyword evidence="2" id="KW-1185">Reference proteome</keyword>
<dbReference type="GeneID" id="20322523"/>
<sequence>MVNSTVPASAASGTIKMYTSALIYLAGLEQQELQTDEAIDKADIGEKKKAFDPELFIRKC</sequence>